<dbReference type="PANTHER" id="PTHR37784:SF4">
    <property type="entry name" value="TRANSCRIPTION FACTOR-LIKE PROTEIN EUC1"/>
    <property type="match status" value="1"/>
</dbReference>
<feature type="region of interest" description="Disordered" evidence="1">
    <location>
        <begin position="191"/>
        <end position="218"/>
    </location>
</feature>
<gene>
    <name evidence="4" type="ORF">C8A03DRAFT_39755</name>
</gene>
<accession>A0AAN7H5N1</accession>
<dbReference type="GO" id="GO:0000978">
    <property type="term" value="F:RNA polymerase II cis-regulatory region sequence-specific DNA binding"/>
    <property type="evidence" value="ECO:0007669"/>
    <property type="project" value="TreeGrafter"/>
</dbReference>
<evidence type="ECO:0000259" key="2">
    <source>
        <dbReference type="Pfam" id="PF12550"/>
    </source>
</evidence>
<reference evidence="4" key="2">
    <citation type="submission" date="2023-05" db="EMBL/GenBank/DDBJ databases">
        <authorList>
            <consortium name="Lawrence Berkeley National Laboratory"/>
            <person name="Steindorff A."/>
            <person name="Hensen N."/>
            <person name="Bonometti L."/>
            <person name="Westerberg I."/>
            <person name="Brannstrom I.O."/>
            <person name="Guillou S."/>
            <person name="Cros-Aarteil S."/>
            <person name="Calhoun S."/>
            <person name="Haridas S."/>
            <person name="Kuo A."/>
            <person name="Mondo S."/>
            <person name="Pangilinan J."/>
            <person name="Riley R."/>
            <person name="Labutti K."/>
            <person name="Andreopoulos B."/>
            <person name="Lipzen A."/>
            <person name="Chen C."/>
            <person name="Yanf M."/>
            <person name="Daum C."/>
            <person name="Ng V."/>
            <person name="Clum A."/>
            <person name="Ohm R."/>
            <person name="Martin F."/>
            <person name="Silar P."/>
            <person name="Natvig D."/>
            <person name="Lalanne C."/>
            <person name="Gautier V."/>
            <person name="Ament-Velasquez S.L."/>
            <person name="Kruys A."/>
            <person name="Hutchinson M.I."/>
            <person name="Powell A.J."/>
            <person name="Barry K."/>
            <person name="Miller A.N."/>
            <person name="Grigoriev I.V."/>
            <person name="Debuchy R."/>
            <person name="Gladieux P."/>
            <person name="Thoren M.H."/>
            <person name="Johannesson H."/>
        </authorList>
    </citation>
    <scope>NUCLEOTIDE SEQUENCE</scope>
    <source>
        <strain evidence="4">CBS 532.94</strain>
    </source>
</reference>
<dbReference type="Pfam" id="PF12550">
    <property type="entry name" value="GCR1_C"/>
    <property type="match status" value="1"/>
</dbReference>
<evidence type="ECO:0000313" key="5">
    <source>
        <dbReference type="Proteomes" id="UP001303760"/>
    </source>
</evidence>
<feature type="domain" description="Transcription activator GCR1-like" evidence="2">
    <location>
        <begin position="217"/>
        <end position="260"/>
    </location>
</feature>
<evidence type="ECO:0000259" key="3">
    <source>
        <dbReference type="Pfam" id="PF16787"/>
    </source>
</evidence>
<sequence length="264" mass="28875">MAGHPAQMGCFEIRRARISPPDSLLPLIWPDLNKWTGRLGPEPGQVNDLAAAGFTGLLFYPREVILQDSVFLMRRFPESVSAGHMLTQALPVLTDCLKTAEARREAQIWELSTALMAEIRTAKEQLAGAYQSSLQTFLAESLFQLKPASTPMPAPAPAPVSTPLIPLPRSLGELVAEGSLRGPAPLSVSRSISPGIAGSAEDHGLEAEAEADPPRHRMSRAVKTVRDLWREWTVGLQGGPSILALDNRWGSRWRASRQAEVQWY</sequence>
<dbReference type="Proteomes" id="UP001303760">
    <property type="component" value="Unassembled WGS sequence"/>
</dbReference>
<dbReference type="PANTHER" id="PTHR37784">
    <property type="entry name" value="PROTEIN MSN1"/>
    <property type="match status" value="1"/>
</dbReference>
<dbReference type="GO" id="GO:0060963">
    <property type="term" value="P:positive regulation of ribosomal protein gene transcription by RNA polymerase II"/>
    <property type="evidence" value="ECO:0007669"/>
    <property type="project" value="TreeGrafter"/>
</dbReference>
<organism evidence="4 5">
    <name type="scientific">Achaetomium macrosporum</name>
    <dbReference type="NCBI Taxonomy" id="79813"/>
    <lineage>
        <taxon>Eukaryota</taxon>
        <taxon>Fungi</taxon>
        <taxon>Dikarya</taxon>
        <taxon>Ascomycota</taxon>
        <taxon>Pezizomycotina</taxon>
        <taxon>Sordariomycetes</taxon>
        <taxon>Sordariomycetidae</taxon>
        <taxon>Sordariales</taxon>
        <taxon>Chaetomiaceae</taxon>
        <taxon>Achaetomium</taxon>
    </lineage>
</organism>
<dbReference type="InterPro" id="IPR022210">
    <property type="entry name" value="TF_GCR1-like"/>
</dbReference>
<dbReference type="EMBL" id="MU861105">
    <property type="protein sequence ID" value="KAK4232668.1"/>
    <property type="molecule type" value="Genomic_DNA"/>
</dbReference>
<reference evidence="4" key="1">
    <citation type="journal article" date="2023" name="Mol. Phylogenet. Evol.">
        <title>Genome-scale phylogeny and comparative genomics of the fungal order Sordariales.</title>
        <authorList>
            <person name="Hensen N."/>
            <person name="Bonometti L."/>
            <person name="Westerberg I."/>
            <person name="Brannstrom I.O."/>
            <person name="Guillou S."/>
            <person name="Cros-Aarteil S."/>
            <person name="Calhoun S."/>
            <person name="Haridas S."/>
            <person name="Kuo A."/>
            <person name="Mondo S."/>
            <person name="Pangilinan J."/>
            <person name="Riley R."/>
            <person name="LaButti K."/>
            <person name="Andreopoulos B."/>
            <person name="Lipzen A."/>
            <person name="Chen C."/>
            <person name="Yan M."/>
            <person name="Daum C."/>
            <person name="Ng V."/>
            <person name="Clum A."/>
            <person name="Steindorff A."/>
            <person name="Ohm R.A."/>
            <person name="Martin F."/>
            <person name="Silar P."/>
            <person name="Natvig D.O."/>
            <person name="Lalanne C."/>
            <person name="Gautier V."/>
            <person name="Ament-Velasquez S.L."/>
            <person name="Kruys A."/>
            <person name="Hutchinson M.I."/>
            <person name="Powell A.J."/>
            <person name="Barry K."/>
            <person name="Miller A.N."/>
            <person name="Grigoriev I.V."/>
            <person name="Debuchy R."/>
            <person name="Gladieux P."/>
            <person name="Hiltunen Thoren M."/>
            <person name="Johannesson H."/>
        </authorList>
    </citation>
    <scope>NUCLEOTIDE SEQUENCE</scope>
    <source>
        <strain evidence="4">CBS 532.94</strain>
    </source>
</reference>
<dbReference type="Pfam" id="PF16787">
    <property type="entry name" value="NDC10_II"/>
    <property type="match status" value="1"/>
</dbReference>
<evidence type="ECO:0000313" key="4">
    <source>
        <dbReference type="EMBL" id="KAK4232668.1"/>
    </source>
</evidence>
<evidence type="ECO:0000256" key="1">
    <source>
        <dbReference type="SAM" id="MobiDB-lite"/>
    </source>
</evidence>
<comment type="caution">
    <text evidence="4">The sequence shown here is derived from an EMBL/GenBank/DDBJ whole genome shotgun (WGS) entry which is preliminary data.</text>
</comment>
<dbReference type="InterPro" id="IPR038279">
    <property type="entry name" value="Ndc10_dom2_sf"/>
</dbReference>
<keyword evidence="5" id="KW-1185">Reference proteome</keyword>
<dbReference type="InterPro" id="IPR052146">
    <property type="entry name" value="HOT1"/>
</dbReference>
<proteinExistence type="predicted"/>
<dbReference type="InterPro" id="IPR031872">
    <property type="entry name" value="NDC10_II"/>
</dbReference>
<feature type="domain" description="Ndc10" evidence="3">
    <location>
        <begin position="2"/>
        <end position="78"/>
    </location>
</feature>
<dbReference type="GO" id="GO:0000981">
    <property type="term" value="F:DNA-binding transcription factor activity, RNA polymerase II-specific"/>
    <property type="evidence" value="ECO:0007669"/>
    <property type="project" value="TreeGrafter"/>
</dbReference>
<dbReference type="Gene3D" id="1.10.443.20">
    <property type="entry name" value="Centromere DNA-binding protein complex CBF3 subunit, domain 2"/>
    <property type="match status" value="1"/>
</dbReference>
<dbReference type="AlphaFoldDB" id="A0AAN7H5N1"/>
<protein>
    <submittedName>
        <fullName evidence="4">Transcriptional activator of glycolytic enzymes-domain-containing protein</fullName>
    </submittedName>
</protein>
<name>A0AAN7H5N1_9PEZI</name>